<accession>A0A0R3SME8</accession>
<evidence type="ECO:0000313" key="1">
    <source>
        <dbReference type="EMBL" id="VDL58428.1"/>
    </source>
</evidence>
<dbReference type="WBParaSite" id="HDID_0000611301-mRNA-1">
    <property type="protein sequence ID" value="HDID_0000611301-mRNA-1"/>
    <property type="gene ID" value="HDID_0000611301"/>
</dbReference>
<evidence type="ECO:0000313" key="3">
    <source>
        <dbReference type="WBParaSite" id="HDID_0000611301-mRNA-1"/>
    </source>
</evidence>
<proteinExistence type="predicted"/>
<dbReference type="OrthoDB" id="17907at2759"/>
<dbReference type="EMBL" id="UYSG01004231">
    <property type="protein sequence ID" value="VDL58428.1"/>
    <property type="molecule type" value="Genomic_DNA"/>
</dbReference>
<dbReference type="Proteomes" id="UP000274504">
    <property type="component" value="Unassembled WGS sequence"/>
</dbReference>
<sequence>MPIRDFSDINEPKLNVEDESTMSKILGTFSFLKLAQSIAGVEDLVVDIWKRIFAIFEENWNFHVHIERDQGPIQKRNTIDNLAALAHCIAISAYYVLRLRVRLVDVFLNVIMQNQWFSDISSRFPDILYWLLYTALYALNQFWPPFKRYYYELKSDNSITYEGWPDPKLIPLANILRAFFVIFVPMHMEEVMDDFISSTLHILWDLLEISLGSEGKYPSSKDLAKCASESLGVLLYRLVTTSMDFRSVDFFNSAGYTTDPLWTPIIVYRKARDLVKWFRPNERTFEMAGVILNKFLIPLLDKVSAIADELSTYLVDTNVDQIHDPHISVASKQSGIANQRSYLISLIRWIWNICTGIFEGLKPRDITHEDVNYGNQICSELEVLRHKNISCPKISSSVKDFRFDFPLFDHPKCNLRDKIFR</sequence>
<organism evidence="3">
    <name type="scientific">Hymenolepis diminuta</name>
    <name type="common">Rat tapeworm</name>
    <dbReference type="NCBI Taxonomy" id="6216"/>
    <lineage>
        <taxon>Eukaryota</taxon>
        <taxon>Metazoa</taxon>
        <taxon>Spiralia</taxon>
        <taxon>Lophotrochozoa</taxon>
        <taxon>Platyhelminthes</taxon>
        <taxon>Cestoda</taxon>
        <taxon>Eucestoda</taxon>
        <taxon>Cyclophyllidea</taxon>
        <taxon>Hymenolepididae</taxon>
        <taxon>Hymenolepis</taxon>
    </lineage>
</organism>
<name>A0A0R3SME8_HYMDI</name>
<evidence type="ECO:0000313" key="2">
    <source>
        <dbReference type="Proteomes" id="UP000274504"/>
    </source>
</evidence>
<reference evidence="3" key="1">
    <citation type="submission" date="2017-02" db="UniProtKB">
        <authorList>
            <consortium name="WormBaseParasite"/>
        </authorList>
    </citation>
    <scope>IDENTIFICATION</scope>
</reference>
<reference evidence="1 2" key="2">
    <citation type="submission" date="2018-11" db="EMBL/GenBank/DDBJ databases">
        <authorList>
            <consortium name="Pathogen Informatics"/>
        </authorList>
    </citation>
    <scope>NUCLEOTIDE SEQUENCE [LARGE SCALE GENOMIC DNA]</scope>
</reference>
<dbReference type="AlphaFoldDB" id="A0A0R3SME8"/>
<protein>
    <submittedName>
        <fullName evidence="3">Pecanex-like protein</fullName>
    </submittedName>
</protein>
<gene>
    <name evidence="1" type="ORF">HDID_LOCUS6110</name>
</gene>
<dbReference type="STRING" id="6216.A0A0R3SME8"/>